<keyword evidence="7" id="KW-0560">Oxidoreductase</keyword>
<comment type="cofactor">
    <cofactor evidence="2">
        <name>[4Fe-4S] cluster</name>
        <dbReference type="ChEBI" id="CHEBI:49883"/>
    </cofactor>
</comment>
<dbReference type="Gene3D" id="3.40.228.10">
    <property type="entry name" value="Dimethylsulfoxide Reductase, domain 2"/>
    <property type="match status" value="1"/>
</dbReference>
<evidence type="ECO:0000259" key="11">
    <source>
        <dbReference type="Pfam" id="PF01568"/>
    </source>
</evidence>
<evidence type="ECO:0000256" key="5">
    <source>
        <dbReference type="ARBA" id="ARBA00022505"/>
    </source>
</evidence>
<keyword evidence="8" id="KW-0408">Iron</keyword>
<evidence type="ECO:0000256" key="1">
    <source>
        <dbReference type="ARBA" id="ARBA00001942"/>
    </source>
</evidence>
<evidence type="ECO:0000256" key="2">
    <source>
        <dbReference type="ARBA" id="ARBA00001966"/>
    </source>
</evidence>
<dbReference type="InterPro" id="IPR010046">
    <property type="entry name" value="Mopterin_OxRdtse_a_bac"/>
</dbReference>
<evidence type="ECO:0000313" key="13">
    <source>
        <dbReference type="Proteomes" id="UP001519290"/>
    </source>
</evidence>
<sequence length="771" mass="84224">MTPRIFARPAPTEDKGDRDLTVHEPGTWATGIPAAVNAVATGVQQMGAVRTAQTLLKVNQVGGFDCQSCAWPDEDPGSRKRVAFCENGARAVADEATLRRVTNDFFAENSISSLRERSDHWLGEQGRLTHPMIRRKGSDHYEPVSWRESFELIGAQLQRLDSPDEAIFYTSGRTENETAFLLQLLARQLGTNNLPDCSNMCHESSGVAMNATVGVGKGTVTLQDVETADLLIVAGQNPGTNHPRMLTALGEAKKNGGSIVGINPLPEAGLLRFKDPQSPKDAMGRGQVISDEFVQIRLAGDLAFFQGVNKILLERDALDKVFIDEYTTGLAELREHLASISWEDIEYAAGVPRAQIEDVAQRVIDARSVIVCWALGLTQHVQSVATIQEIVNLLLMTGNIGRPGAGLCPVRGHSNVQGDRTQGIYEKPTEEFLAALETEFGISAPRRHGYDTVEAVRAMADGTARFFFQMGGNFARVTGDSDITDAALRSLDMTVYVSTKLSGTHLSPGEVSLILPTLGRTELDRTGGAPQRLTVEDSMSMVHATQGSLKPPSRMLMSEPSILVGIAQETFDPSSPVDWGEMIEDYSVIRDHISRVVPGFEDFERRLDEPGGFQLPNGPRDSRTFATPDGKAHFTSSPLHVLRLPEDRLLLQISRSHDQFNSTIYALSDRYRGIGEGRRVILVNNQDITRLGVTSGQIVDVTSEHDGEQRFAQGFRVLSYPTAPGCAFSYFPEANVLVHNTHVAEKSNTPVYKSLQISLAPTTLEGPAPLR</sequence>
<dbReference type="Pfam" id="PF00384">
    <property type="entry name" value="Molybdopterin"/>
    <property type="match status" value="1"/>
</dbReference>
<comment type="cofactor">
    <cofactor evidence="1">
        <name>Mo-bis(molybdopterin guanine dinucleotide)</name>
        <dbReference type="ChEBI" id="CHEBI:60539"/>
    </cofactor>
</comment>
<dbReference type="NCBIfam" id="TIGR01701">
    <property type="entry name" value="Fdhalpha-like"/>
    <property type="match status" value="1"/>
</dbReference>
<dbReference type="Pfam" id="PF01568">
    <property type="entry name" value="Molydop_binding"/>
    <property type="match status" value="1"/>
</dbReference>
<keyword evidence="13" id="KW-1185">Reference proteome</keyword>
<dbReference type="InterPro" id="IPR009010">
    <property type="entry name" value="Asp_de-COase-like_dom_sf"/>
</dbReference>
<keyword evidence="6" id="KW-0479">Metal-binding</keyword>
<comment type="caution">
    <text evidence="12">The sequence shown here is derived from an EMBL/GenBank/DDBJ whole genome shotgun (WGS) entry which is preliminary data.</text>
</comment>
<dbReference type="CDD" id="cd02767">
    <property type="entry name" value="MopB_ydeP"/>
    <property type="match status" value="1"/>
</dbReference>
<evidence type="ECO:0000256" key="4">
    <source>
        <dbReference type="ARBA" id="ARBA00022485"/>
    </source>
</evidence>
<evidence type="ECO:0000256" key="9">
    <source>
        <dbReference type="ARBA" id="ARBA00023014"/>
    </source>
</evidence>
<feature type="domain" description="Molybdopterin dinucleotide-binding" evidence="11">
    <location>
        <begin position="653"/>
        <end position="754"/>
    </location>
</feature>
<dbReference type="CDD" id="cd02787">
    <property type="entry name" value="MopB_CT_ydeP"/>
    <property type="match status" value="1"/>
</dbReference>
<evidence type="ECO:0000256" key="6">
    <source>
        <dbReference type="ARBA" id="ARBA00022723"/>
    </source>
</evidence>
<comment type="similarity">
    <text evidence="3">Belongs to the prokaryotic molybdopterin-containing oxidoreductase family.</text>
</comment>
<evidence type="ECO:0000256" key="3">
    <source>
        <dbReference type="ARBA" id="ARBA00010312"/>
    </source>
</evidence>
<dbReference type="SUPFAM" id="SSF53706">
    <property type="entry name" value="Formate dehydrogenase/DMSO reductase, domains 1-3"/>
    <property type="match status" value="1"/>
</dbReference>
<keyword evidence="5" id="KW-0500">Molybdenum</keyword>
<dbReference type="InterPro" id="IPR041953">
    <property type="entry name" value="YdeP_MopB"/>
</dbReference>
<evidence type="ECO:0000259" key="10">
    <source>
        <dbReference type="Pfam" id="PF00384"/>
    </source>
</evidence>
<dbReference type="Gene3D" id="3.40.50.740">
    <property type="match status" value="1"/>
</dbReference>
<dbReference type="InterPro" id="IPR037951">
    <property type="entry name" value="MopB_CT_YdeP"/>
</dbReference>
<feature type="domain" description="Molybdopterin oxidoreductase" evidence="10">
    <location>
        <begin position="127"/>
        <end position="496"/>
    </location>
</feature>
<name>A0ABS4WW69_9MICO</name>
<protein>
    <submittedName>
        <fullName evidence="12">Molybdopterin-dependent oxidoreductase alpha subunit</fullName>
    </submittedName>
</protein>
<evidence type="ECO:0000256" key="8">
    <source>
        <dbReference type="ARBA" id="ARBA00023004"/>
    </source>
</evidence>
<evidence type="ECO:0000313" key="12">
    <source>
        <dbReference type="EMBL" id="MBP2380444.1"/>
    </source>
</evidence>
<reference evidence="12 13" key="1">
    <citation type="submission" date="2021-03" db="EMBL/GenBank/DDBJ databases">
        <title>Sequencing the genomes of 1000 actinobacteria strains.</title>
        <authorList>
            <person name="Klenk H.-P."/>
        </authorList>
    </citation>
    <scope>NUCLEOTIDE SEQUENCE [LARGE SCALE GENOMIC DNA]</scope>
    <source>
        <strain evidence="12 13">DSM 14566</strain>
    </source>
</reference>
<dbReference type="RefSeq" id="WP_209898360.1">
    <property type="nucleotide sequence ID" value="NZ_BAAAJW010000008.1"/>
</dbReference>
<evidence type="ECO:0000256" key="7">
    <source>
        <dbReference type="ARBA" id="ARBA00023002"/>
    </source>
</evidence>
<dbReference type="PIRSF" id="PIRSF000144">
    <property type="entry name" value="CbbBc"/>
    <property type="match status" value="1"/>
</dbReference>
<dbReference type="PANTHER" id="PTHR43105:SF4">
    <property type="entry name" value="PROTEIN YDEP"/>
    <property type="match status" value="1"/>
</dbReference>
<dbReference type="Proteomes" id="UP001519290">
    <property type="component" value="Unassembled WGS sequence"/>
</dbReference>
<keyword evidence="9" id="KW-0411">Iron-sulfur</keyword>
<proteinExistence type="inferred from homology"/>
<keyword evidence="4" id="KW-0004">4Fe-4S</keyword>
<dbReference type="EMBL" id="JAGIOD010000001">
    <property type="protein sequence ID" value="MBP2380444.1"/>
    <property type="molecule type" value="Genomic_DNA"/>
</dbReference>
<dbReference type="InterPro" id="IPR006656">
    <property type="entry name" value="Mopterin_OxRdtase"/>
</dbReference>
<gene>
    <name evidence="12" type="ORF">JOF43_000401</name>
</gene>
<dbReference type="InterPro" id="IPR006657">
    <property type="entry name" value="MoPterin_dinucl-bd_dom"/>
</dbReference>
<organism evidence="12 13">
    <name type="scientific">Brachybacterium sacelli</name>
    <dbReference type="NCBI Taxonomy" id="173364"/>
    <lineage>
        <taxon>Bacteria</taxon>
        <taxon>Bacillati</taxon>
        <taxon>Actinomycetota</taxon>
        <taxon>Actinomycetes</taxon>
        <taxon>Micrococcales</taxon>
        <taxon>Dermabacteraceae</taxon>
        <taxon>Brachybacterium</taxon>
    </lineage>
</organism>
<accession>A0ABS4WW69</accession>
<dbReference type="SUPFAM" id="SSF50692">
    <property type="entry name" value="ADC-like"/>
    <property type="match status" value="1"/>
</dbReference>
<dbReference type="InterPro" id="IPR050123">
    <property type="entry name" value="Prok_molybdopt-oxidoreductase"/>
</dbReference>
<dbReference type="PANTHER" id="PTHR43105">
    <property type="entry name" value="RESPIRATORY NITRATE REDUCTASE"/>
    <property type="match status" value="1"/>
</dbReference>